<organism evidence="2 3">
    <name type="scientific">Lasius niger</name>
    <name type="common">Black garden ant</name>
    <dbReference type="NCBI Taxonomy" id="67767"/>
    <lineage>
        <taxon>Eukaryota</taxon>
        <taxon>Metazoa</taxon>
        <taxon>Ecdysozoa</taxon>
        <taxon>Arthropoda</taxon>
        <taxon>Hexapoda</taxon>
        <taxon>Insecta</taxon>
        <taxon>Pterygota</taxon>
        <taxon>Neoptera</taxon>
        <taxon>Endopterygota</taxon>
        <taxon>Hymenoptera</taxon>
        <taxon>Apocrita</taxon>
        <taxon>Aculeata</taxon>
        <taxon>Formicoidea</taxon>
        <taxon>Formicidae</taxon>
        <taxon>Formicinae</taxon>
        <taxon>Lasius</taxon>
        <taxon>Lasius</taxon>
    </lineage>
</organism>
<dbReference type="Proteomes" id="UP000036403">
    <property type="component" value="Unassembled WGS sequence"/>
</dbReference>
<dbReference type="SUPFAM" id="SSF56672">
    <property type="entry name" value="DNA/RNA polymerases"/>
    <property type="match status" value="1"/>
</dbReference>
<dbReference type="OrthoDB" id="8188638at2759"/>
<feature type="compositionally biased region" description="Polar residues" evidence="1">
    <location>
        <begin position="24"/>
        <end position="34"/>
    </location>
</feature>
<dbReference type="STRING" id="67767.A0A0J7N0A8"/>
<dbReference type="PaxDb" id="67767-A0A0J7N0A8"/>
<dbReference type="InterPro" id="IPR043502">
    <property type="entry name" value="DNA/RNA_pol_sf"/>
</dbReference>
<dbReference type="GO" id="GO:0071897">
    <property type="term" value="P:DNA biosynthetic process"/>
    <property type="evidence" value="ECO:0007669"/>
    <property type="project" value="UniProtKB-ARBA"/>
</dbReference>
<protein>
    <submittedName>
        <fullName evidence="2">Gag-pol polyprotein</fullName>
    </submittedName>
</protein>
<proteinExistence type="predicted"/>
<evidence type="ECO:0000256" key="1">
    <source>
        <dbReference type="SAM" id="MobiDB-lite"/>
    </source>
</evidence>
<evidence type="ECO:0000313" key="2">
    <source>
        <dbReference type="EMBL" id="KMQ86075.1"/>
    </source>
</evidence>
<feature type="compositionally biased region" description="Basic and acidic residues" evidence="1">
    <location>
        <begin position="35"/>
        <end position="50"/>
    </location>
</feature>
<dbReference type="CDD" id="cd09272">
    <property type="entry name" value="RNase_HI_RT_Ty1"/>
    <property type="match status" value="1"/>
</dbReference>
<gene>
    <name evidence="2" type="ORF">RF55_15055</name>
</gene>
<keyword evidence="3" id="KW-1185">Reference proteome</keyword>
<sequence length="278" mass="31722">MICLDQKSYIQKIIKKYGMEDCKPTSTPYDPSNKLSRDMMPKNEEEEKEMKNVPYREAVGGLLYISQGTRPDVAYAVSTVSRYMQNLGRNHWTAVKRILRYLRGTLDYRLQFGKDQAKGHENITGYCDADWANESDTRRSVTGNIFLFQGGPITWQSKLQSTVALSTTEAEYMALSAGCQEAMWLRALVRDLQPLLVSSPTELYNDNKGAIDLVKNGGYRSRTKHIDIRHHFIREMNENSEIVVNYLPTTEMIADALTKGLYASKFKDCITRMGLIDC</sequence>
<reference evidence="2 3" key="1">
    <citation type="submission" date="2015-04" db="EMBL/GenBank/DDBJ databases">
        <title>Lasius niger genome sequencing.</title>
        <authorList>
            <person name="Konorov E.A."/>
            <person name="Nikitin M.A."/>
            <person name="Kirill M.V."/>
            <person name="Chang P."/>
        </authorList>
    </citation>
    <scope>NUCLEOTIDE SEQUENCE [LARGE SCALE GENOMIC DNA]</scope>
    <source>
        <tissue evidence="2">Whole</tissue>
    </source>
</reference>
<feature type="region of interest" description="Disordered" evidence="1">
    <location>
        <begin position="24"/>
        <end position="50"/>
    </location>
</feature>
<dbReference type="AlphaFoldDB" id="A0A0J7N0A8"/>
<comment type="caution">
    <text evidence="2">The sequence shown here is derived from an EMBL/GenBank/DDBJ whole genome shotgun (WGS) entry which is preliminary data.</text>
</comment>
<dbReference type="EMBL" id="LBMM01012652">
    <property type="protein sequence ID" value="KMQ86075.1"/>
    <property type="molecule type" value="Genomic_DNA"/>
</dbReference>
<accession>A0A0J7N0A8</accession>
<dbReference type="PANTHER" id="PTHR11439:SF467">
    <property type="entry name" value="INTEGRASE CATALYTIC DOMAIN-CONTAINING PROTEIN"/>
    <property type="match status" value="1"/>
</dbReference>
<dbReference type="PANTHER" id="PTHR11439">
    <property type="entry name" value="GAG-POL-RELATED RETROTRANSPOSON"/>
    <property type="match status" value="1"/>
</dbReference>
<evidence type="ECO:0000313" key="3">
    <source>
        <dbReference type="Proteomes" id="UP000036403"/>
    </source>
</evidence>
<name>A0A0J7N0A8_LASNI</name>